<dbReference type="AlphaFoldDB" id="A0AB32WZS8"/>
<keyword evidence="3" id="KW-0964">Secreted</keyword>
<feature type="chain" id="PRO_5044041874" description="Carboxypeptidase" evidence="10">
    <location>
        <begin position="37"/>
        <end position="480"/>
    </location>
</feature>
<dbReference type="PROSITE" id="PS00131">
    <property type="entry name" value="CARBOXYPEPT_SER_SER"/>
    <property type="match status" value="1"/>
</dbReference>
<keyword evidence="5 10" id="KW-0645">Protease</keyword>
<dbReference type="RefSeq" id="XP_017984186.1">
    <property type="nucleotide sequence ID" value="XM_018128697.1"/>
</dbReference>
<dbReference type="Pfam" id="PF00450">
    <property type="entry name" value="Peptidase_S10"/>
    <property type="match status" value="1"/>
</dbReference>
<dbReference type="FunFam" id="3.40.50.1820:FF:000013">
    <property type="entry name" value="Carboxypeptidase"/>
    <property type="match status" value="1"/>
</dbReference>
<evidence type="ECO:0000256" key="10">
    <source>
        <dbReference type="RuleBase" id="RU361156"/>
    </source>
</evidence>
<dbReference type="GO" id="GO:0005576">
    <property type="term" value="C:extracellular region"/>
    <property type="evidence" value="ECO:0007669"/>
    <property type="project" value="UniProtKB-SubCell"/>
</dbReference>
<dbReference type="GO" id="GO:0004185">
    <property type="term" value="F:serine-type carboxypeptidase activity"/>
    <property type="evidence" value="ECO:0007669"/>
    <property type="project" value="UniProtKB-UniRule"/>
</dbReference>
<evidence type="ECO:0000256" key="5">
    <source>
        <dbReference type="ARBA" id="ARBA00022670"/>
    </source>
</evidence>
<evidence type="ECO:0000313" key="12">
    <source>
        <dbReference type="RefSeq" id="XP_017984186.1"/>
    </source>
</evidence>
<dbReference type="Gene3D" id="3.40.50.1820">
    <property type="entry name" value="alpha/beta hydrolase"/>
    <property type="match status" value="1"/>
</dbReference>
<organism evidence="11 12">
    <name type="scientific">Theobroma cacao</name>
    <name type="common">Cacao</name>
    <name type="synonym">Cocoa</name>
    <dbReference type="NCBI Taxonomy" id="3641"/>
    <lineage>
        <taxon>Eukaryota</taxon>
        <taxon>Viridiplantae</taxon>
        <taxon>Streptophyta</taxon>
        <taxon>Embryophyta</taxon>
        <taxon>Tracheophyta</taxon>
        <taxon>Spermatophyta</taxon>
        <taxon>Magnoliopsida</taxon>
        <taxon>eudicotyledons</taxon>
        <taxon>Gunneridae</taxon>
        <taxon>Pentapetalae</taxon>
        <taxon>rosids</taxon>
        <taxon>malvids</taxon>
        <taxon>Malvales</taxon>
        <taxon>Malvaceae</taxon>
        <taxon>Byttnerioideae</taxon>
        <taxon>Theobroma</taxon>
    </lineage>
</organism>
<evidence type="ECO:0000313" key="11">
    <source>
        <dbReference type="Proteomes" id="UP000694886"/>
    </source>
</evidence>
<comment type="similarity">
    <text evidence="2 10">Belongs to the peptidase S10 family.</text>
</comment>
<dbReference type="PANTHER" id="PTHR11802:SF306">
    <property type="entry name" value="SERINE CARBOXYPEPTIDASE-LIKE 28"/>
    <property type="match status" value="1"/>
</dbReference>
<evidence type="ECO:0000256" key="9">
    <source>
        <dbReference type="ARBA" id="ARBA00023180"/>
    </source>
</evidence>
<dbReference type="InterPro" id="IPR001563">
    <property type="entry name" value="Peptidase_S10"/>
</dbReference>
<dbReference type="EC" id="3.4.16.-" evidence="10"/>
<sequence>MMRDHYINNSSSSSSLLHVLVIGTLLLLSTVSSASAAGGNHRKEQERDRIVKLPGQPPKVNFSQYSGYITVDPKAGRALFYWLIKAPFKSQPASKPLVLWLNGGPGCSSVAYGASEEVGPFRVRSDGKTLRLNPYAWNQEANLLFLDSPAGVGFSYSNTSSDIYTVGDKRTAEDAYTFLIKWLERFPNYKHRPFYIAGESYAGHYIPELSQLIVRRNKGVKNPVLNFKGFLLGNPLLDDYYDNMGTHEYWWNHGLISDSTYNDLKKSCLNDTFLFPRDGCNNALNSAYGEIGDINLYNIYSPPCNGIATLKHNLGQIPLPWRFRGNDECVVMYTKKYMNNRRVQKALHANLTRLPYRWATCSSIIRGNWTDSPKSMLPIIKELIAAGIRIWIFSGDTDAVLPLTATRYSIKALKLQTNISWYAWIDDQAEVGGWTEVYNGLTYVTVRGAGHEVPLTQPKRALVLFRYFLRNLRLPASLSD</sequence>
<evidence type="ECO:0000256" key="8">
    <source>
        <dbReference type="ARBA" id="ARBA00023157"/>
    </source>
</evidence>
<name>A0AB32WZS8_THECC</name>
<evidence type="ECO:0000256" key="2">
    <source>
        <dbReference type="ARBA" id="ARBA00009431"/>
    </source>
</evidence>
<accession>A0AB32WZS8</accession>
<reference evidence="11" key="1">
    <citation type="journal article" date="1997" name="Nucleic Acids Res.">
        <title>tRNAscan-SE: a program for improved detection of transfer RNA genes in genomic sequence.</title>
        <authorList>
            <person name="Lowe T.M."/>
            <person name="Eddy S.R."/>
        </authorList>
    </citation>
    <scope>NUCLEOTIDE SEQUENCE [LARGE SCALE GENOMIC DNA]</scope>
    <source>
        <strain evidence="11">r\B97-61/B2</strain>
    </source>
</reference>
<evidence type="ECO:0000256" key="6">
    <source>
        <dbReference type="ARBA" id="ARBA00022729"/>
    </source>
</evidence>
<dbReference type="Gene3D" id="3.40.50.11320">
    <property type="match status" value="1"/>
</dbReference>
<evidence type="ECO:0000256" key="3">
    <source>
        <dbReference type="ARBA" id="ARBA00022525"/>
    </source>
</evidence>
<dbReference type="Gramene" id="Tc10v2_t005780.1">
    <property type="protein sequence ID" value="Tc10v2_p005780.1"/>
    <property type="gene ID" value="Tc10v2_g005780"/>
</dbReference>
<keyword evidence="7 10" id="KW-0378">Hydrolase</keyword>
<reference evidence="12" key="2">
    <citation type="submission" date="2025-08" db="UniProtKB">
        <authorList>
            <consortium name="RefSeq"/>
        </authorList>
    </citation>
    <scope>IDENTIFICATION</scope>
</reference>
<dbReference type="GO" id="GO:0006508">
    <property type="term" value="P:proteolysis"/>
    <property type="evidence" value="ECO:0007669"/>
    <property type="project" value="UniProtKB-KW"/>
</dbReference>
<proteinExistence type="inferred from homology"/>
<keyword evidence="4 10" id="KW-0121">Carboxypeptidase</keyword>
<comment type="subcellular location">
    <subcellularLocation>
        <location evidence="1">Secreted</location>
    </subcellularLocation>
</comment>
<keyword evidence="9" id="KW-0325">Glycoprotein</keyword>
<dbReference type="Gene3D" id="6.10.250.940">
    <property type="match status" value="1"/>
</dbReference>
<keyword evidence="8" id="KW-1015">Disulfide bond</keyword>
<dbReference type="GeneID" id="18586367"/>
<dbReference type="Proteomes" id="UP000694886">
    <property type="component" value="Chromosome 10"/>
</dbReference>
<dbReference type="InterPro" id="IPR033124">
    <property type="entry name" value="Ser_caboxypep_his_AS"/>
</dbReference>
<dbReference type="PRINTS" id="PR00724">
    <property type="entry name" value="CRBOXYPTASEC"/>
</dbReference>
<dbReference type="PROSITE" id="PS00560">
    <property type="entry name" value="CARBOXYPEPT_SER_HIS"/>
    <property type="match status" value="1"/>
</dbReference>
<dbReference type="InterPro" id="IPR018202">
    <property type="entry name" value="Ser_caboxypep_ser_AS"/>
</dbReference>
<dbReference type="KEGG" id="tcc:18586367"/>
<dbReference type="InterPro" id="IPR029058">
    <property type="entry name" value="AB_hydrolase_fold"/>
</dbReference>
<protein>
    <recommendedName>
        <fullName evidence="10">Carboxypeptidase</fullName>
        <ecNumber evidence="10">3.4.16.-</ecNumber>
    </recommendedName>
</protein>
<evidence type="ECO:0000256" key="1">
    <source>
        <dbReference type="ARBA" id="ARBA00004613"/>
    </source>
</evidence>
<keyword evidence="6 10" id="KW-0732">Signal</keyword>
<dbReference type="PANTHER" id="PTHR11802">
    <property type="entry name" value="SERINE PROTEASE FAMILY S10 SERINE CARBOXYPEPTIDASE"/>
    <property type="match status" value="1"/>
</dbReference>
<evidence type="ECO:0000256" key="7">
    <source>
        <dbReference type="ARBA" id="ARBA00022801"/>
    </source>
</evidence>
<gene>
    <name evidence="12" type="primary">LOC18586367</name>
</gene>
<dbReference type="FunFam" id="3.40.50.11320:FF:000002">
    <property type="entry name" value="Carboxypeptidase"/>
    <property type="match status" value="1"/>
</dbReference>
<dbReference type="SUPFAM" id="SSF53474">
    <property type="entry name" value="alpha/beta-Hydrolases"/>
    <property type="match status" value="1"/>
</dbReference>
<evidence type="ECO:0000256" key="4">
    <source>
        <dbReference type="ARBA" id="ARBA00022645"/>
    </source>
</evidence>
<feature type="signal peptide" evidence="10">
    <location>
        <begin position="1"/>
        <end position="36"/>
    </location>
</feature>